<name>A0ACC3A876_9EURO</name>
<keyword evidence="2" id="KW-1185">Reference proteome</keyword>
<protein>
    <submittedName>
        <fullName evidence="1">Uncharacterized protein</fullName>
    </submittedName>
</protein>
<reference evidence="1" key="1">
    <citation type="submission" date="2022-10" db="EMBL/GenBank/DDBJ databases">
        <title>Culturing micro-colonial fungi from biological soil crusts in the Mojave desert and describing Neophaeococcomyces mojavensis, and introducing the new genera and species Taxawa tesnikishii.</title>
        <authorList>
            <person name="Kurbessoian T."/>
            <person name="Stajich J.E."/>
        </authorList>
    </citation>
    <scope>NUCLEOTIDE SEQUENCE</scope>
    <source>
        <strain evidence="1">JES_112</strain>
    </source>
</reference>
<accession>A0ACC3A876</accession>
<organism evidence="1 2">
    <name type="scientific">Neophaeococcomyces mojaviensis</name>
    <dbReference type="NCBI Taxonomy" id="3383035"/>
    <lineage>
        <taxon>Eukaryota</taxon>
        <taxon>Fungi</taxon>
        <taxon>Dikarya</taxon>
        <taxon>Ascomycota</taxon>
        <taxon>Pezizomycotina</taxon>
        <taxon>Eurotiomycetes</taxon>
        <taxon>Chaetothyriomycetidae</taxon>
        <taxon>Chaetothyriales</taxon>
        <taxon>Chaetothyriales incertae sedis</taxon>
        <taxon>Neophaeococcomyces</taxon>
    </lineage>
</organism>
<evidence type="ECO:0000313" key="2">
    <source>
        <dbReference type="Proteomes" id="UP001172386"/>
    </source>
</evidence>
<sequence>MTQECVGHKTEIAGKKRKTLDDFFVITRSNKHPKHSPPAFSVSCPDPTISGLHIIPNFVTPDEETAILNFLDSQHWRTDLSRRTIHWGGTYCLLPSKSATPEEKKEVEGAIIQAPPMPKELELVVSRMIGRNLYTSKSKPEFCIVNEYRGNQGISAHVENFRFKSPVCALTLSQGDFMRFHELVEADDGSVRSGKASLASRTGRVKDVWMPRRSLLTMAGEARERWQHEIVRSKRGRHSVDWRRVSLTFRTDKTSD</sequence>
<evidence type="ECO:0000313" key="1">
    <source>
        <dbReference type="EMBL" id="KAJ9656756.1"/>
    </source>
</evidence>
<comment type="caution">
    <text evidence="1">The sequence shown here is derived from an EMBL/GenBank/DDBJ whole genome shotgun (WGS) entry which is preliminary data.</text>
</comment>
<dbReference type="Proteomes" id="UP001172386">
    <property type="component" value="Unassembled WGS sequence"/>
</dbReference>
<gene>
    <name evidence="1" type="ORF">H2198_004760</name>
</gene>
<proteinExistence type="predicted"/>
<dbReference type="EMBL" id="JAPDRQ010000073">
    <property type="protein sequence ID" value="KAJ9656756.1"/>
    <property type="molecule type" value="Genomic_DNA"/>
</dbReference>